<evidence type="ECO:0000256" key="1">
    <source>
        <dbReference type="SAM" id="MobiDB-lite"/>
    </source>
</evidence>
<accession>A0A059G5R0</accession>
<dbReference type="PANTHER" id="PTHR35399:SF2">
    <property type="entry name" value="DUF839 DOMAIN-CONTAINING PROTEIN"/>
    <property type="match status" value="1"/>
</dbReference>
<protein>
    <recommendedName>
        <fullName evidence="4">dTDP-glucose 4,6-dehydratase</fullName>
    </recommendedName>
</protein>
<organism evidence="2 3">
    <name type="scientific">Hyphomonas oceanitis SCH89</name>
    <dbReference type="NCBI Taxonomy" id="1280953"/>
    <lineage>
        <taxon>Bacteria</taxon>
        <taxon>Pseudomonadati</taxon>
        <taxon>Pseudomonadota</taxon>
        <taxon>Alphaproteobacteria</taxon>
        <taxon>Hyphomonadales</taxon>
        <taxon>Hyphomonadaceae</taxon>
        <taxon>Hyphomonas</taxon>
    </lineage>
</organism>
<dbReference type="eggNOG" id="COG3211">
    <property type="taxonomic scope" value="Bacteria"/>
</dbReference>
<sequence>MPAEGLEDMRISNDRGRTRPYAKRTEAAPLGSLISRRTVLIGMGASAASLAACKTPVAREGSTLAFREISLMKTPGEVLPEGYRSRVIIRWGDALFEDVPDFDPATLTPDIAARQFGVNNDFLAFLPLGDDPSRGLLYANHEYPNPHLMWTGLSEHSAAREMTDNQVAVTMASVGGSVVELRKADGAWQPVRDSQYNRRITATTPMRISGPAAGHPRLQTQADPTGTRVLGTLSNCNGGVTPWGTILTCEEGAGEIFGGDWQSAPDHALLKRYYYDDTDNDRWGWTRVAPRFSLENEPNEPNRYEWVVEIDPADPTSTPVKRTALGRFAHEGASTILAPDGRVVVYLGDDWEFEYCYRFVSTHPVRPGGAAANRDLLDEGVLFVAQFEANGQLKWIPLVFGQGPLIPENGFHSQGDVLINTRGAADLVGATPMDSPEGFAPNPVTGTVIIALTSNDDRSDPDPANPRANNRYGHLLELRPPQTVNGRDHAADTFAWEVLALCGDPATPDHATRFHPATSSNGWFTDPDNIGFDPTGRLWICTDGVQPSGHDGLYAMDLEGYGRALPKLFYAPPAGAECCSPTFIDNGATLLLGIQHPGEGAASLDLTPTRWPDFDPTRPPRPSIVAIRQVAGRSVGD</sequence>
<feature type="region of interest" description="Disordered" evidence="1">
    <location>
        <begin position="206"/>
        <end position="226"/>
    </location>
</feature>
<dbReference type="Pfam" id="PF05787">
    <property type="entry name" value="PhoX"/>
    <property type="match status" value="1"/>
</dbReference>
<comment type="caution">
    <text evidence="2">The sequence shown here is derived from an EMBL/GenBank/DDBJ whole genome shotgun (WGS) entry which is preliminary data.</text>
</comment>
<dbReference type="PATRIC" id="fig|1280953.3.peg.2665"/>
<dbReference type="PANTHER" id="PTHR35399">
    <property type="entry name" value="SLR8030 PROTEIN"/>
    <property type="match status" value="1"/>
</dbReference>
<proteinExistence type="predicted"/>
<dbReference type="InterPro" id="IPR008557">
    <property type="entry name" value="PhoX"/>
</dbReference>
<reference evidence="2 3" key="1">
    <citation type="journal article" date="2014" name="Antonie Van Leeuwenhoek">
        <title>Hyphomonas beringensis sp. nov. and Hyphomonas chukchiensis sp. nov., isolated from surface seawater of the Bering Sea and Chukchi Sea.</title>
        <authorList>
            <person name="Li C."/>
            <person name="Lai Q."/>
            <person name="Li G."/>
            <person name="Dong C."/>
            <person name="Wang J."/>
            <person name="Liao Y."/>
            <person name="Shao Z."/>
        </authorList>
    </citation>
    <scope>NUCLEOTIDE SEQUENCE [LARGE SCALE GENOMIC DNA]</scope>
    <source>
        <strain evidence="2 3">SCH89</strain>
    </source>
</reference>
<name>A0A059G5R0_9PROT</name>
<dbReference type="STRING" id="1280953.HOC_13249"/>
<dbReference type="EMBL" id="ARYL01000020">
    <property type="protein sequence ID" value="KDA01885.1"/>
    <property type="molecule type" value="Genomic_DNA"/>
</dbReference>
<evidence type="ECO:0008006" key="4">
    <source>
        <dbReference type="Google" id="ProtNLM"/>
    </source>
</evidence>
<evidence type="ECO:0000313" key="2">
    <source>
        <dbReference type="EMBL" id="KDA01885.1"/>
    </source>
</evidence>
<evidence type="ECO:0000313" key="3">
    <source>
        <dbReference type="Proteomes" id="UP000024942"/>
    </source>
</evidence>
<gene>
    <name evidence="2" type="ORF">HOC_13249</name>
</gene>
<dbReference type="Proteomes" id="UP000024942">
    <property type="component" value="Unassembled WGS sequence"/>
</dbReference>
<dbReference type="AlphaFoldDB" id="A0A059G5R0"/>
<keyword evidence="3" id="KW-1185">Reference proteome</keyword>